<feature type="compositionally biased region" description="Basic and acidic residues" evidence="1">
    <location>
        <begin position="32"/>
        <end position="45"/>
    </location>
</feature>
<evidence type="ECO:0000256" key="1">
    <source>
        <dbReference type="SAM" id="MobiDB-lite"/>
    </source>
</evidence>
<feature type="compositionally biased region" description="Basic residues" evidence="1">
    <location>
        <begin position="1"/>
        <end position="15"/>
    </location>
</feature>
<keyword evidence="2" id="KW-1185">Reference proteome</keyword>
<protein>
    <submittedName>
        <fullName evidence="3">Uncharacterized protein LOC111280802</fullName>
    </submittedName>
</protein>
<sequence>MPSGAKKRKAAKKKKEQAANNINSSTNNNPHGNDDPKSQDERESDGSDVGSPASQDDHNHQHPFSKGEEEGKRTPSPLQSHVTEDKSVEEATRDGESTKKSGLDDVGVKIEKEWEPGEDLESTHIPIQHSEHDKSSSSSSSSSSRSNADDESQAFQKMSKEEAYNLGSEVTSYSNEDKSVMSEEVPKVAETETLRDLDGNSAVETAAGDNLVKTVLSVTEEVGRATEISANKSVSDVVESGLKESQEKLLPSSNGTSRGELEGNEGKNFPSSGTPAESSYVVEKTQDSGPHDDSKKQALVAPSPPVVQRTSLLSCCGLFDVFTGSGR</sequence>
<dbReference type="PANTHER" id="PTHR37187">
    <property type="entry name" value="EXPRESSED PROTEIN"/>
    <property type="match status" value="1"/>
</dbReference>
<dbReference type="GeneID" id="111280802"/>
<feature type="compositionally biased region" description="Low complexity" evidence="1">
    <location>
        <begin position="136"/>
        <end position="146"/>
    </location>
</feature>
<feature type="compositionally biased region" description="Basic and acidic residues" evidence="1">
    <location>
        <begin position="284"/>
        <end position="296"/>
    </location>
</feature>
<evidence type="ECO:0000313" key="2">
    <source>
        <dbReference type="Proteomes" id="UP000515121"/>
    </source>
</evidence>
<dbReference type="Proteomes" id="UP000515121">
    <property type="component" value="Unplaced"/>
</dbReference>
<reference evidence="3" key="1">
    <citation type="submission" date="2025-08" db="UniProtKB">
        <authorList>
            <consortium name="RefSeq"/>
        </authorList>
    </citation>
    <scope>IDENTIFICATION</scope>
    <source>
        <tissue evidence="3">Fruit stalk</tissue>
    </source>
</reference>
<dbReference type="AlphaFoldDB" id="A0A6P5X6J2"/>
<gene>
    <name evidence="3" type="primary">LOC111280802</name>
</gene>
<dbReference type="RefSeq" id="XP_022724019.1">
    <property type="nucleotide sequence ID" value="XM_022868284.1"/>
</dbReference>
<feature type="compositionally biased region" description="Low complexity" evidence="1">
    <location>
        <begin position="18"/>
        <end position="29"/>
    </location>
</feature>
<feature type="region of interest" description="Disordered" evidence="1">
    <location>
        <begin position="1"/>
        <end position="305"/>
    </location>
</feature>
<dbReference type="KEGG" id="dzi:111280802"/>
<dbReference type="PANTHER" id="PTHR37187:SF19">
    <property type="entry name" value="(RAPE) HYPOTHETICAL PROTEIN"/>
    <property type="match status" value="1"/>
</dbReference>
<feature type="compositionally biased region" description="Basic and acidic residues" evidence="1">
    <location>
        <begin position="55"/>
        <end position="73"/>
    </location>
</feature>
<dbReference type="OrthoDB" id="1930727at2759"/>
<feature type="compositionally biased region" description="Basic and acidic residues" evidence="1">
    <location>
        <begin position="82"/>
        <end position="115"/>
    </location>
</feature>
<proteinExistence type="predicted"/>
<accession>A0A6P5X6J2</accession>
<evidence type="ECO:0000313" key="3">
    <source>
        <dbReference type="RefSeq" id="XP_022724019.1"/>
    </source>
</evidence>
<name>A0A6P5X6J2_DURZI</name>
<organism evidence="2 3">
    <name type="scientific">Durio zibethinus</name>
    <name type="common">Durian</name>
    <dbReference type="NCBI Taxonomy" id="66656"/>
    <lineage>
        <taxon>Eukaryota</taxon>
        <taxon>Viridiplantae</taxon>
        <taxon>Streptophyta</taxon>
        <taxon>Embryophyta</taxon>
        <taxon>Tracheophyta</taxon>
        <taxon>Spermatophyta</taxon>
        <taxon>Magnoliopsida</taxon>
        <taxon>eudicotyledons</taxon>
        <taxon>Gunneridae</taxon>
        <taxon>Pentapetalae</taxon>
        <taxon>rosids</taxon>
        <taxon>malvids</taxon>
        <taxon>Malvales</taxon>
        <taxon>Malvaceae</taxon>
        <taxon>Helicteroideae</taxon>
        <taxon>Durio</taxon>
    </lineage>
</organism>
<feature type="compositionally biased region" description="Basic and acidic residues" evidence="1">
    <location>
        <begin position="175"/>
        <end position="198"/>
    </location>
</feature>